<dbReference type="PANTHER" id="PTHR30349:SF64">
    <property type="entry name" value="PROPHAGE INTEGRASE INTD-RELATED"/>
    <property type="match status" value="1"/>
</dbReference>
<dbReference type="PANTHER" id="PTHR30349">
    <property type="entry name" value="PHAGE INTEGRASE-RELATED"/>
    <property type="match status" value="1"/>
</dbReference>
<evidence type="ECO:0000256" key="2">
    <source>
        <dbReference type="ARBA" id="ARBA00023125"/>
    </source>
</evidence>
<sequence>MKSTFRVLFFLKRDKVKKNGNMPIMARITIDGKLAQFNTKLEVNPKNWSAKTGKVNGRGAEFTRMNEMLDSIKATLHRHYQTILERDSYVTAEKVRNVFLGKEEKAKTLLQVFSQHNEQYALKVGKTATQKTYTRYELTKNRLAEYIHDKYNVEDITFREINVVFIEGFYLFIRENYPCTHNTAMKFIQRFRTVVLFAHNLGLITFNPFGAYKLKFEYVERDFLEQAELDRIYQKTFASKRLEQVRDIFIFSCYTGLSYVDVCELTPENIRLSFDGNLWIIKKRHKTSVTSNIRLLDIPKSILQKYDGKLPNGKLLPVISNQKMNDYLKEIATVCGINKKITFHVARHSFATLSISYGVPIESVSKMLGHTNIRTTQIYAKIIDTKLSEDMDILANKLNNRKISVI</sequence>
<feature type="domain" description="Tyr recombinase" evidence="4">
    <location>
        <begin position="219"/>
        <end position="392"/>
    </location>
</feature>
<dbReference type="Pfam" id="PF00589">
    <property type="entry name" value="Phage_integrase"/>
    <property type="match status" value="1"/>
</dbReference>
<dbReference type="GO" id="GO:0015074">
    <property type="term" value="P:DNA integration"/>
    <property type="evidence" value="ECO:0007669"/>
    <property type="project" value="InterPro"/>
</dbReference>
<dbReference type="InterPro" id="IPR013762">
    <property type="entry name" value="Integrase-like_cat_sf"/>
</dbReference>
<dbReference type="GO" id="GO:0006310">
    <property type="term" value="P:DNA recombination"/>
    <property type="evidence" value="ECO:0007669"/>
    <property type="project" value="UniProtKB-KW"/>
</dbReference>
<protein>
    <submittedName>
        <fullName evidence="5">Site-specific integrase</fullName>
    </submittedName>
</protein>
<evidence type="ECO:0000313" key="6">
    <source>
        <dbReference type="Proteomes" id="UP000310760"/>
    </source>
</evidence>
<dbReference type="RefSeq" id="WP_121773257.1">
    <property type="nucleotide sequence ID" value="NZ_CBFGFN010000004.1"/>
</dbReference>
<accession>A0A4S2FHQ5</accession>
<keyword evidence="2" id="KW-0238">DNA-binding</keyword>
<proteinExistence type="inferred from homology"/>
<dbReference type="InterPro" id="IPR050090">
    <property type="entry name" value="Tyrosine_recombinase_XerCD"/>
</dbReference>
<dbReference type="PROSITE" id="PS51898">
    <property type="entry name" value="TYR_RECOMBINASE"/>
    <property type="match status" value="1"/>
</dbReference>
<reference evidence="5 6" key="1">
    <citation type="submission" date="2019-04" db="EMBL/GenBank/DDBJ databases">
        <title>Microbes associate with the intestines of laboratory mice.</title>
        <authorList>
            <person name="Navarre W."/>
            <person name="Wong E."/>
            <person name="Huang K."/>
            <person name="Tropini C."/>
            <person name="Ng K."/>
            <person name="Yu B."/>
        </authorList>
    </citation>
    <scope>NUCLEOTIDE SEQUENCE [LARGE SCALE GENOMIC DNA]</scope>
    <source>
        <strain evidence="5 6">NM22_B1</strain>
    </source>
</reference>
<dbReference type="InterPro" id="IPR025269">
    <property type="entry name" value="SAM-like_dom"/>
</dbReference>
<dbReference type="GeneID" id="82152625"/>
<dbReference type="InterPro" id="IPR010998">
    <property type="entry name" value="Integrase_recombinase_N"/>
</dbReference>
<dbReference type="Gene3D" id="1.10.443.10">
    <property type="entry name" value="Intergrase catalytic core"/>
    <property type="match status" value="1"/>
</dbReference>
<evidence type="ECO:0000256" key="1">
    <source>
        <dbReference type="ARBA" id="ARBA00008857"/>
    </source>
</evidence>
<dbReference type="Proteomes" id="UP000310760">
    <property type="component" value="Unassembled WGS sequence"/>
</dbReference>
<dbReference type="Pfam" id="PF17293">
    <property type="entry name" value="Arm-DNA-bind_5"/>
    <property type="match status" value="1"/>
</dbReference>
<dbReference type="AlphaFoldDB" id="A0A4S2FHQ5"/>
<dbReference type="GO" id="GO:0003677">
    <property type="term" value="F:DNA binding"/>
    <property type="evidence" value="ECO:0007669"/>
    <property type="project" value="UniProtKB-KW"/>
</dbReference>
<name>A0A4S2FHQ5_9BACT</name>
<dbReference type="InterPro" id="IPR002104">
    <property type="entry name" value="Integrase_catalytic"/>
</dbReference>
<evidence type="ECO:0000259" key="4">
    <source>
        <dbReference type="PROSITE" id="PS51898"/>
    </source>
</evidence>
<dbReference type="InterPro" id="IPR011010">
    <property type="entry name" value="DNA_brk_join_enz"/>
</dbReference>
<comment type="similarity">
    <text evidence="1">Belongs to the 'phage' integrase family.</text>
</comment>
<evidence type="ECO:0000313" key="5">
    <source>
        <dbReference type="EMBL" id="TGY68324.1"/>
    </source>
</evidence>
<dbReference type="EMBL" id="SRYJ01000042">
    <property type="protein sequence ID" value="TGY68324.1"/>
    <property type="molecule type" value="Genomic_DNA"/>
</dbReference>
<dbReference type="Gene3D" id="1.10.150.130">
    <property type="match status" value="1"/>
</dbReference>
<dbReference type="InterPro" id="IPR035386">
    <property type="entry name" value="Arm-DNA-bind_5"/>
</dbReference>
<organism evidence="5 6">
    <name type="scientific">Phocaeicola sartorii</name>
    <dbReference type="NCBI Taxonomy" id="671267"/>
    <lineage>
        <taxon>Bacteria</taxon>
        <taxon>Pseudomonadati</taxon>
        <taxon>Bacteroidota</taxon>
        <taxon>Bacteroidia</taxon>
        <taxon>Bacteroidales</taxon>
        <taxon>Bacteroidaceae</taxon>
        <taxon>Phocaeicola</taxon>
    </lineage>
</organism>
<comment type="caution">
    <text evidence="5">The sequence shown here is derived from an EMBL/GenBank/DDBJ whole genome shotgun (WGS) entry which is preliminary data.</text>
</comment>
<keyword evidence="3" id="KW-0233">DNA recombination</keyword>
<dbReference type="CDD" id="cd01185">
    <property type="entry name" value="INTN1_C_like"/>
    <property type="match status" value="1"/>
</dbReference>
<dbReference type="Pfam" id="PF13102">
    <property type="entry name" value="Phage_int_SAM_5"/>
    <property type="match status" value="1"/>
</dbReference>
<dbReference type="SUPFAM" id="SSF56349">
    <property type="entry name" value="DNA breaking-rejoining enzymes"/>
    <property type="match status" value="1"/>
</dbReference>
<evidence type="ECO:0000256" key="3">
    <source>
        <dbReference type="ARBA" id="ARBA00023172"/>
    </source>
</evidence>
<gene>
    <name evidence="5" type="ORF">E5339_16895</name>
</gene>